<sequence length="1400" mass="154290">MIRNARPRPSAGDSAEQHRNWLGLIEVSGPFLTLPVLRATWPVRLDPVDKRQRAELRRQHARWMADMAGTQREWVGYVLGGMLAWGDDLHMDDRAGDRSAEGRHTGSAGSAPEGGADPADGAVDDDGAALDALGLEVPEHDTRVVPSFVLTDPGEAVKPDTVRVLGLLCAPGQRPSARVPGESWAATPADRLAQLCRHHGVELGLVTDGRWWTLVWAPSGGVTTTAVFDAAVWPERVERDVLDAFHALLCRTRFFGVPEETRLPRLLAQSQDSQEDITEALGVQVRQAVEMLVAAFGRADTELRSRGEPDLSDVDAHEVYRGAVSVMMRVVFVLFAEERGLLPSDNDLYAKAYSAGGLNAELERRALEGSEDELQNTYTAWHRLLALFQAVYAGVDHPRLQMHAHDGSLFDPQAFAWMPLIIDDQTVLHMLNAVQHVEVGTGKNKERRTLSFRALDVEQIGYVYEGLLSYDGFRAGELVVGLVGKEGREEEVPLRRLEELAARHTDVAALAEAAAAEFKDSGIGSKRALEKKLAPLSGQEKEEARSLLLAVTRRDYPLAERLLPFYRMLRTDLRGLPMVVMSGELYVTESALRKNTGTHYTPRFLAEEVVEGALEPLVYEPGPLQTADKDTWRLKSSEQILGLKVADIAMGSAAFLVAAARYLGARLIEAWTAENDPRVREHAEAGAGGAAQGGVGAGASASTDDDPLVIEARRHVIEHCLYGVDINPMAVEMAKLSLWLVSMDPRRPFTFLDDRLAAGDSLLGITSIEQLEYMHMDPKKGRELHEEGALVDFTAGVRELVSEVAETRRELAEIDGTSLEGLQRKREALREAEEKTGQAKLLADLTVGAALANAGHGERALARGSLEAAELGQRAVEGDGAEARSAAAEWLDIERPVGSFPRRPIHWPLMFPEVFADRGFNSIIGNPPFLGGSKISGSMGPSYRDILTLDIANNKKGNADLIAFFVLRAHQLLSSNGQSGIIATNTLSQGDTREVGLDQLSTQEITIRRATKSSPWPSKSAALEFCTVWTSVSKPSTTAKITLDGQPVRAITPTLSPESRSTGNPHKLNANIKIAFQASKIDGLGFTLSEETAKEWISQDPKNRDVLFPFLNGKDLNTISTHDASRWVIDFRNWPHEKALQYKKPYEQTRRLVKPERENNNRKIRRERWWVFAETAPGLYSAISNLSSVIALTRVNRFVLPARISTGPVFSEAVVIFASGSSALLATLSGSLHYWWAKSHASSMKADLRYTPSDVFETFPLPPLTEELRTLGDRLDTYRRDVMLSRQSGLTKTYNMVFDPTVTDSDIQELRDIHRAIDEATVRAYGWEDRVESVGGLDHGFHQVGGHETRYTIGPAAQREILDSLLELNHERYAEEEAQGLHDKKNKKSKGKADDEGTLF</sequence>
<feature type="domain" description="MmeI-like target recognition" evidence="8">
    <location>
        <begin position="1072"/>
        <end position="1264"/>
    </location>
</feature>
<feature type="compositionally biased region" description="Basic and acidic residues" evidence="6">
    <location>
        <begin position="1391"/>
        <end position="1400"/>
    </location>
</feature>
<dbReference type="GO" id="GO:0009007">
    <property type="term" value="F:site-specific DNA-methyltransferase (adenine-specific) activity"/>
    <property type="evidence" value="ECO:0007669"/>
    <property type="project" value="UniProtKB-EC"/>
</dbReference>
<feature type="compositionally biased region" description="Low complexity" evidence="6">
    <location>
        <begin position="106"/>
        <end position="121"/>
    </location>
</feature>
<keyword evidence="2" id="KW-0489">Methyltransferase</keyword>
<dbReference type="InterPro" id="IPR046820">
    <property type="entry name" value="MmeI_TRD"/>
</dbReference>
<feature type="compositionally biased region" description="Basic and acidic residues" evidence="6">
    <location>
        <begin position="94"/>
        <end position="104"/>
    </location>
</feature>
<dbReference type="GO" id="GO:0032259">
    <property type="term" value="P:methylation"/>
    <property type="evidence" value="ECO:0007669"/>
    <property type="project" value="UniProtKB-KW"/>
</dbReference>
<feature type="domain" description="Type II methyltransferase M.TaqI-like" evidence="7">
    <location>
        <begin position="904"/>
        <end position="989"/>
    </location>
</feature>
<evidence type="ECO:0000256" key="2">
    <source>
        <dbReference type="ARBA" id="ARBA00022603"/>
    </source>
</evidence>
<dbReference type="EC" id="2.1.1.72" evidence="1"/>
<name>A0A841E9Q0_9ACTN</name>
<dbReference type="InterPro" id="IPR029063">
    <property type="entry name" value="SAM-dependent_MTases_sf"/>
</dbReference>
<dbReference type="PANTHER" id="PTHR33841:SF1">
    <property type="entry name" value="DNA METHYLTRANSFERASE A"/>
    <property type="match status" value="1"/>
</dbReference>
<evidence type="ECO:0000256" key="5">
    <source>
        <dbReference type="ARBA" id="ARBA00047942"/>
    </source>
</evidence>
<dbReference type="Pfam" id="PF07669">
    <property type="entry name" value="Eco57I"/>
    <property type="match status" value="1"/>
</dbReference>
<feature type="compositionally biased region" description="Gly residues" evidence="6">
    <location>
        <begin position="686"/>
        <end position="697"/>
    </location>
</feature>
<dbReference type="Pfam" id="PF20466">
    <property type="entry name" value="MmeI_TRD"/>
    <property type="match status" value="1"/>
</dbReference>
<feature type="region of interest" description="Disordered" evidence="6">
    <location>
        <begin position="683"/>
        <end position="702"/>
    </location>
</feature>
<feature type="region of interest" description="Disordered" evidence="6">
    <location>
        <begin position="1376"/>
        <end position="1400"/>
    </location>
</feature>
<dbReference type="EMBL" id="JACHLY010000001">
    <property type="protein sequence ID" value="MBB5999736.1"/>
    <property type="molecule type" value="Genomic_DNA"/>
</dbReference>
<evidence type="ECO:0000313" key="9">
    <source>
        <dbReference type="EMBL" id="MBB5999736.1"/>
    </source>
</evidence>
<evidence type="ECO:0000256" key="3">
    <source>
        <dbReference type="ARBA" id="ARBA00022679"/>
    </source>
</evidence>
<organism evidence="9 10">
    <name type="scientific">Streptomonospora salina</name>
    <dbReference type="NCBI Taxonomy" id="104205"/>
    <lineage>
        <taxon>Bacteria</taxon>
        <taxon>Bacillati</taxon>
        <taxon>Actinomycetota</taxon>
        <taxon>Actinomycetes</taxon>
        <taxon>Streptosporangiales</taxon>
        <taxon>Nocardiopsidaceae</taxon>
        <taxon>Streptomonospora</taxon>
    </lineage>
</organism>
<gene>
    <name evidence="9" type="ORF">HNR25_003487</name>
</gene>
<dbReference type="PRINTS" id="PR00507">
    <property type="entry name" value="N12N6MTFRASE"/>
</dbReference>
<keyword evidence="3" id="KW-0808">Transferase</keyword>
<feature type="region of interest" description="Disordered" evidence="6">
    <location>
        <begin position="94"/>
        <end position="125"/>
    </location>
</feature>
<comment type="caution">
    <text evidence="9">The sequence shown here is derived from an EMBL/GenBank/DDBJ whole genome shotgun (WGS) entry which is preliminary data.</text>
</comment>
<evidence type="ECO:0000256" key="1">
    <source>
        <dbReference type="ARBA" id="ARBA00011900"/>
    </source>
</evidence>
<dbReference type="Proteomes" id="UP000578077">
    <property type="component" value="Unassembled WGS sequence"/>
</dbReference>
<dbReference type="InterPro" id="IPR011639">
    <property type="entry name" value="MethylTrfase_TaqI-like_dom"/>
</dbReference>
<dbReference type="Gene3D" id="3.40.50.150">
    <property type="entry name" value="Vaccinia Virus protein VP39"/>
    <property type="match status" value="1"/>
</dbReference>
<accession>A0A841E9Q0</accession>
<evidence type="ECO:0000256" key="6">
    <source>
        <dbReference type="SAM" id="MobiDB-lite"/>
    </source>
</evidence>
<dbReference type="SUPFAM" id="SSF53335">
    <property type="entry name" value="S-adenosyl-L-methionine-dependent methyltransferases"/>
    <property type="match status" value="1"/>
</dbReference>
<dbReference type="PANTHER" id="PTHR33841">
    <property type="entry name" value="DNA METHYLTRANSFERASE YEEA-RELATED"/>
    <property type="match status" value="1"/>
</dbReference>
<evidence type="ECO:0000256" key="4">
    <source>
        <dbReference type="ARBA" id="ARBA00022691"/>
    </source>
</evidence>
<reference evidence="9 10" key="1">
    <citation type="submission" date="2020-08" db="EMBL/GenBank/DDBJ databases">
        <title>Sequencing the genomes of 1000 actinobacteria strains.</title>
        <authorList>
            <person name="Klenk H.-P."/>
        </authorList>
    </citation>
    <scope>NUCLEOTIDE SEQUENCE [LARGE SCALE GENOMIC DNA]</scope>
    <source>
        <strain evidence="9 10">DSM 44593</strain>
    </source>
</reference>
<evidence type="ECO:0000313" key="10">
    <source>
        <dbReference type="Proteomes" id="UP000578077"/>
    </source>
</evidence>
<evidence type="ECO:0000259" key="7">
    <source>
        <dbReference type="Pfam" id="PF07669"/>
    </source>
</evidence>
<evidence type="ECO:0000259" key="8">
    <source>
        <dbReference type="Pfam" id="PF20466"/>
    </source>
</evidence>
<keyword evidence="10" id="KW-1185">Reference proteome</keyword>
<comment type="catalytic activity">
    <reaction evidence="5">
        <text>a 2'-deoxyadenosine in DNA + S-adenosyl-L-methionine = an N(6)-methyl-2'-deoxyadenosine in DNA + S-adenosyl-L-homocysteine + H(+)</text>
        <dbReference type="Rhea" id="RHEA:15197"/>
        <dbReference type="Rhea" id="RHEA-COMP:12418"/>
        <dbReference type="Rhea" id="RHEA-COMP:12419"/>
        <dbReference type="ChEBI" id="CHEBI:15378"/>
        <dbReference type="ChEBI" id="CHEBI:57856"/>
        <dbReference type="ChEBI" id="CHEBI:59789"/>
        <dbReference type="ChEBI" id="CHEBI:90615"/>
        <dbReference type="ChEBI" id="CHEBI:90616"/>
        <dbReference type="EC" id="2.1.1.72"/>
    </reaction>
</comment>
<dbReference type="InterPro" id="IPR050953">
    <property type="entry name" value="N4_N6_ade-DNA_methylase"/>
</dbReference>
<keyword evidence="4" id="KW-0949">S-adenosyl-L-methionine</keyword>
<proteinExistence type="predicted"/>
<dbReference type="GO" id="GO:0006304">
    <property type="term" value="P:DNA modification"/>
    <property type="evidence" value="ECO:0007669"/>
    <property type="project" value="InterPro"/>
</dbReference>
<protein>
    <recommendedName>
        <fullName evidence="1">site-specific DNA-methyltransferase (adenine-specific)</fullName>
        <ecNumber evidence="1">2.1.1.72</ecNumber>
    </recommendedName>
</protein>